<dbReference type="InterPro" id="IPR029062">
    <property type="entry name" value="Class_I_gatase-like"/>
</dbReference>
<dbReference type="KEGG" id="bvq:FHE72_08920"/>
<dbReference type="PANTHER" id="PTHR37947">
    <property type="entry name" value="BLL2462 PROTEIN"/>
    <property type="match status" value="1"/>
</dbReference>
<dbReference type="RefSeq" id="WP_159361815.1">
    <property type="nucleotide sequence ID" value="NZ_CP047394.1"/>
</dbReference>
<reference evidence="1 2" key="1">
    <citation type="submission" date="2019-06" db="EMBL/GenBank/DDBJ databases">
        <title>An operon consisting of a P-type ATPase gene and a transcriptional regular gene given the different cadmium resistance in Bacillus vietamensis 151-6 and Bacillus marisflavi 151-25.</title>
        <authorList>
            <person name="Yu X."/>
        </authorList>
    </citation>
    <scope>NUCLEOTIDE SEQUENCE [LARGE SCALE GENOMIC DNA]</scope>
    <source>
        <strain evidence="1 2">151-6</strain>
    </source>
</reference>
<sequence>MPIASDTKEDVSVTDVSAPSVQYKGEETTLNVNTYSTTKKEIEMRITLNDQLIIKENLQVQEGNNEFQFKHVVDQSGLLVYKAEVFSKGDGSPENNTLYHLARSEGAAKVMLVENAGGESTLAPLLNSAGFTVDVYKPEQLPGKLTSYLQYQSILFDNVAATSIPEEKMLLIEKSVKEFGRGFIMFGGSDSFALGDTLRHRSNEYFPSIWM</sequence>
<dbReference type="SUPFAM" id="SSF52317">
    <property type="entry name" value="Class I glutamine amidotransferase-like"/>
    <property type="match status" value="1"/>
</dbReference>
<dbReference type="EMBL" id="CP047394">
    <property type="protein sequence ID" value="QHE61131.1"/>
    <property type="molecule type" value="Genomic_DNA"/>
</dbReference>
<name>A0A6I6UPH2_9BACI</name>
<proteinExistence type="predicted"/>
<evidence type="ECO:0000313" key="2">
    <source>
        <dbReference type="Proteomes" id="UP000465062"/>
    </source>
</evidence>
<evidence type="ECO:0000313" key="1">
    <source>
        <dbReference type="EMBL" id="QHE61131.1"/>
    </source>
</evidence>
<accession>A0A6I6UPH2</accession>
<dbReference type="Proteomes" id="UP000465062">
    <property type="component" value="Chromosome"/>
</dbReference>
<dbReference type="Gene3D" id="3.40.50.880">
    <property type="match status" value="1"/>
</dbReference>
<dbReference type="AlphaFoldDB" id="A0A6I6UPH2"/>
<protein>
    <submittedName>
        <fullName evidence="1">Uncharacterized protein</fullName>
    </submittedName>
</protein>
<organism evidence="1 2">
    <name type="scientific">Rossellomorea vietnamensis</name>
    <dbReference type="NCBI Taxonomy" id="218284"/>
    <lineage>
        <taxon>Bacteria</taxon>
        <taxon>Bacillati</taxon>
        <taxon>Bacillota</taxon>
        <taxon>Bacilli</taxon>
        <taxon>Bacillales</taxon>
        <taxon>Bacillaceae</taxon>
        <taxon>Rossellomorea</taxon>
    </lineage>
</organism>
<gene>
    <name evidence="1" type="ORF">FHE72_08920</name>
</gene>
<dbReference type="PANTHER" id="PTHR37947:SF2">
    <property type="entry name" value="VON WILLEBRAND FACTOR TYPE A"/>
    <property type="match status" value="1"/>
</dbReference>